<keyword evidence="2" id="KW-1185">Reference proteome</keyword>
<sequence length="89" mass="9575">ERLLAAFSVDDSPVSDDEEVLQSIAEQAGPWTLLRARQALPVLLPGLLRRAAARATGVVADDCHLQAAARAALRAALFAGRYPGRVRWV</sequence>
<dbReference type="EMBL" id="CAJNNV010029664">
    <property type="protein sequence ID" value="CAE8629579.1"/>
    <property type="molecule type" value="Genomic_DNA"/>
</dbReference>
<organism evidence="1 2">
    <name type="scientific">Polarella glacialis</name>
    <name type="common">Dinoflagellate</name>
    <dbReference type="NCBI Taxonomy" id="89957"/>
    <lineage>
        <taxon>Eukaryota</taxon>
        <taxon>Sar</taxon>
        <taxon>Alveolata</taxon>
        <taxon>Dinophyceae</taxon>
        <taxon>Suessiales</taxon>
        <taxon>Suessiaceae</taxon>
        <taxon>Polarella</taxon>
    </lineage>
</organism>
<feature type="non-terminal residue" evidence="1">
    <location>
        <position position="89"/>
    </location>
</feature>
<proteinExistence type="predicted"/>
<accession>A0A813GRD9</accession>
<protein>
    <submittedName>
        <fullName evidence="1">Uncharacterized protein</fullName>
    </submittedName>
</protein>
<reference evidence="1" key="1">
    <citation type="submission" date="2021-02" db="EMBL/GenBank/DDBJ databases">
        <authorList>
            <person name="Dougan E. K."/>
            <person name="Rhodes N."/>
            <person name="Thang M."/>
            <person name="Chan C."/>
        </authorList>
    </citation>
    <scope>NUCLEOTIDE SEQUENCE</scope>
</reference>
<gene>
    <name evidence="1" type="ORF">PGLA1383_LOCUS46016</name>
</gene>
<feature type="non-terminal residue" evidence="1">
    <location>
        <position position="1"/>
    </location>
</feature>
<evidence type="ECO:0000313" key="1">
    <source>
        <dbReference type="EMBL" id="CAE8629579.1"/>
    </source>
</evidence>
<comment type="caution">
    <text evidence="1">The sequence shown here is derived from an EMBL/GenBank/DDBJ whole genome shotgun (WGS) entry which is preliminary data.</text>
</comment>
<dbReference type="Proteomes" id="UP000654075">
    <property type="component" value="Unassembled WGS sequence"/>
</dbReference>
<evidence type="ECO:0000313" key="2">
    <source>
        <dbReference type="Proteomes" id="UP000654075"/>
    </source>
</evidence>
<name>A0A813GRD9_POLGL</name>
<dbReference type="AlphaFoldDB" id="A0A813GRD9"/>